<keyword evidence="5" id="KW-0029">Amino-acid transport</keyword>
<dbReference type="PANTHER" id="PTHR43820">
    <property type="entry name" value="HIGH-AFFINITY BRANCHED-CHAIN AMINO ACID TRANSPORT ATP-BINDING PROTEIN LIVF"/>
    <property type="match status" value="1"/>
</dbReference>
<evidence type="ECO:0000256" key="2">
    <source>
        <dbReference type="ARBA" id="ARBA00022448"/>
    </source>
</evidence>
<evidence type="ECO:0000256" key="6">
    <source>
        <dbReference type="ARBA" id="ARBA00024722"/>
    </source>
</evidence>
<dbReference type="Pfam" id="PF00005">
    <property type="entry name" value="ABC_tran"/>
    <property type="match status" value="1"/>
</dbReference>
<dbReference type="RefSeq" id="WP_184089309.1">
    <property type="nucleotide sequence ID" value="NZ_JACHIJ010000008.1"/>
</dbReference>
<dbReference type="CDD" id="cd03224">
    <property type="entry name" value="ABC_TM1139_LivF_branched"/>
    <property type="match status" value="1"/>
</dbReference>
<dbReference type="GO" id="GO:0015807">
    <property type="term" value="P:L-amino acid transport"/>
    <property type="evidence" value="ECO:0007669"/>
    <property type="project" value="TreeGrafter"/>
</dbReference>
<keyword evidence="3" id="KW-0547">Nucleotide-binding</keyword>
<dbReference type="Proteomes" id="UP000521227">
    <property type="component" value="Unassembled WGS sequence"/>
</dbReference>
<dbReference type="PROSITE" id="PS00211">
    <property type="entry name" value="ABC_TRANSPORTER_1"/>
    <property type="match status" value="1"/>
</dbReference>
<evidence type="ECO:0000256" key="1">
    <source>
        <dbReference type="ARBA" id="ARBA00005417"/>
    </source>
</evidence>
<evidence type="ECO:0000313" key="9">
    <source>
        <dbReference type="Proteomes" id="UP000521227"/>
    </source>
</evidence>
<evidence type="ECO:0000256" key="5">
    <source>
        <dbReference type="ARBA" id="ARBA00022970"/>
    </source>
</evidence>
<dbReference type="GO" id="GO:0016887">
    <property type="term" value="F:ATP hydrolysis activity"/>
    <property type="evidence" value="ECO:0007669"/>
    <property type="project" value="InterPro"/>
</dbReference>
<dbReference type="InterPro" id="IPR003439">
    <property type="entry name" value="ABC_transporter-like_ATP-bd"/>
</dbReference>
<comment type="similarity">
    <text evidence="1">Belongs to the ABC transporter superfamily.</text>
</comment>
<dbReference type="PANTHER" id="PTHR43820:SF4">
    <property type="entry name" value="HIGH-AFFINITY BRANCHED-CHAIN AMINO ACID TRANSPORT ATP-BINDING PROTEIN LIVF"/>
    <property type="match status" value="1"/>
</dbReference>
<sequence length="234" mass="25834">MLRVENLNSWYGASHVLQDIGLEVNKGEIVCLIGRNGAGKTTTLKSIIGLLDKTRGSVTFKGKEVLGQPAHVRFGLGLAYVPEERRIVQGLSVRENLRLGLVASPDKKDEVRRIAQIAEIFPRLAERLDQEAVTMSGGEQQMLAIARAMIARPDLIMLDEPSEGIMPVLVDEMFELFRKMKSEGTTILLVEQNVELALDIADRAYVLDQGSVVHHATAVALLADDEIKERYCSV</sequence>
<evidence type="ECO:0000256" key="3">
    <source>
        <dbReference type="ARBA" id="ARBA00022741"/>
    </source>
</evidence>
<dbReference type="AlphaFoldDB" id="A0A840N7T0"/>
<comment type="function">
    <text evidence="6">Involved in beta-(1--&gt;2)glucan export. Transmembrane domains (TMD) form a pore in the inner membrane and the ATP-binding domain (NBD) is responsible for energy generation.</text>
</comment>
<feature type="domain" description="ABC transporter" evidence="7">
    <location>
        <begin position="2"/>
        <end position="234"/>
    </location>
</feature>
<evidence type="ECO:0000259" key="7">
    <source>
        <dbReference type="PROSITE" id="PS50893"/>
    </source>
</evidence>
<dbReference type="SUPFAM" id="SSF52540">
    <property type="entry name" value="P-loop containing nucleoside triphosphate hydrolases"/>
    <property type="match status" value="1"/>
</dbReference>
<accession>A0A840N7T0</accession>
<organism evidence="8 9">
    <name type="scientific">Afipia massiliensis</name>
    <dbReference type="NCBI Taxonomy" id="211460"/>
    <lineage>
        <taxon>Bacteria</taxon>
        <taxon>Pseudomonadati</taxon>
        <taxon>Pseudomonadota</taxon>
        <taxon>Alphaproteobacteria</taxon>
        <taxon>Hyphomicrobiales</taxon>
        <taxon>Nitrobacteraceae</taxon>
        <taxon>Afipia</taxon>
    </lineage>
</organism>
<protein>
    <submittedName>
        <fullName evidence="8">Branched-chain amino acid transport system ATP-binding protein</fullName>
    </submittedName>
</protein>
<keyword evidence="4 8" id="KW-0067">ATP-binding</keyword>
<name>A0A840N7T0_9BRAD</name>
<comment type="caution">
    <text evidence="8">The sequence shown here is derived from an EMBL/GenBank/DDBJ whole genome shotgun (WGS) entry which is preliminary data.</text>
</comment>
<dbReference type="GO" id="GO:0005524">
    <property type="term" value="F:ATP binding"/>
    <property type="evidence" value="ECO:0007669"/>
    <property type="project" value="UniProtKB-KW"/>
</dbReference>
<dbReference type="Gene3D" id="3.40.50.300">
    <property type="entry name" value="P-loop containing nucleotide triphosphate hydrolases"/>
    <property type="match status" value="1"/>
</dbReference>
<gene>
    <name evidence="8" type="ORF">HNQ36_004674</name>
</gene>
<dbReference type="InterPro" id="IPR017871">
    <property type="entry name" value="ABC_transporter-like_CS"/>
</dbReference>
<dbReference type="PROSITE" id="PS50893">
    <property type="entry name" value="ABC_TRANSPORTER_2"/>
    <property type="match status" value="1"/>
</dbReference>
<dbReference type="InterPro" id="IPR052156">
    <property type="entry name" value="BCAA_Transport_ATP-bd_LivF"/>
</dbReference>
<evidence type="ECO:0000256" key="4">
    <source>
        <dbReference type="ARBA" id="ARBA00022840"/>
    </source>
</evidence>
<reference evidence="8 9" key="1">
    <citation type="submission" date="2020-08" db="EMBL/GenBank/DDBJ databases">
        <title>Genomic Encyclopedia of Type Strains, Phase IV (KMG-IV): sequencing the most valuable type-strain genomes for metagenomic binning, comparative biology and taxonomic classification.</title>
        <authorList>
            <person name="Goeker M."/>
        </authorList>
    </citation>
    <scope>NUCLEOTIDE SEQUENCE [LARGE SCALE GENOMIC DNA]</scope>
    <source>
        <strain evidence="8 9">DSM 17498</strain>
    </source>
</reference>
<proteinExistence type="inferred from homology"/>
<dbReference type="EMBL" id="JACHIJ010000008">
    <property type="protein sequence ID" value="MBB5054667.1"/>
    <property type="molecule type" value="Genomic_DNA"/>
</dbReference>
<dbReference type="SMART" id="SM00382">
    <property type="entry name" value="AAA"/>
    <property type="match status" value="1"/>
</dbReference>
<evidence type="ECO:0000313" key="8">
    <source>
        <dbReference type="EMBL" id="MBB5054667.1"/>
    </source>
</evidence>
<keyword evidence="2" id="KW-0813">Transport</keyword>
<dbReference type="InterPro" id="IPR003593">
    <property type="entry name" value="AAA+_ATPase"/>
</dbReference>
<dbReference type="InterPro" id="IPR027417">
    <property type="entry name" value="P-loop_NTPase"/>
</dbReference>
<dbReference type="GO" id="GO:0015658">
    <property type="term" value="F:branched-chain amino acid transmembrane transporter activity"/>
    <property type="evidence" value="ECO:0007669"/>
    <property type="project" value="TreeGrafter"/>
</dbReference>